<reference evidence="1 2" key="1">
    <citation type="journal article" date="2019" name="Sci. Rep.">
        <title>Orb-weaving spider Araneus ventricosus genome elucidates the spidroin gene catalogue.</title>
        <authorList>
            <person name="Kono N."/>
            <person name="Nakamura H."/>
            <person name="Ohtoshi R."/>
            <person name="Moran D.A.P."/>
            <person name="Shinohara A."/>
            <person name="Yoshida Y."/>
            <person name="Fujiwara M."/>
            <person name="Mori M."/>
            <person name="Tomita M."/>
            <person name="Arakawa K."/>
        </authorList>
    </citation>
    <scope>NUCLEOTIDE SEQUENCE [LARGE SCALE GENOMIC DNA]</scope>
</reference>
<dbReference type="EMBL" id="BGPR01002704">
    <property type="protein sequence ID" value="GBM77704.1"/>
    <property type="molecule type" value="Genomic_DNA"/>
</dbReference>
<evidence type="ECO:0000313" key="2">
    <source>
        <dbReference type="Proteomes" id="UP000499080"/>
    </source>
</evidence>
<dbReference type="AlphaFoldDB" id="A0A4Y2IJ96"/>
<comment type="caution">
    <text evidence="1">The sequence shown here is derived from an EMBL/GenBank/DDBJ whole genome shotgun (WGS) entry which is preliminary data.</text>
</comment>
<evidence type="ECO:0000313" key="1">
    <source>
        <dbReference type="EMBL" id="GBM77704.1"/>
    </source>
</evidence>
<proteinExistence type="predicted"/>
<gene>
    <name evidence="1" type="ORF">AVEN_80307_1</name>
</gene>
<sequence length="84" mass="9465">MRVRSPPILKELSKGLGLVGRWRFAHMFQTPTWIRYGRSLKESNKISTYCGQRVGKATINNTQSLAYEVMSLYLQGAVTSGTKV</sequence>
<keyword evidence="2" id="KW-1185">Reference proteome</keyword>
<organism evidence="1 2">
    <name type="scientific">Araneus ventricosus</name>
    <name type="common">Orbweaver spider</name>
    <name type="synonym">Epeira ventricosa</name>
    <dbReference type="NCBI Taxonomy" id="182803"/>
    <lineage>
        <taxon>Eukaryota</taxon>
        <taxon>Metazoa</taxon>
        <taxon>Ecdysozoa</taxon>
        <taxon>Arthropoda</taxon>
        <taxon>Chelicerata</taxon>
        <taxon>Arachnida</taxon>
        <taxon>Araneae</taxon>
        <taxon>Araneomorphae</taxon>
        <taxon>Entelegynae</taxon>
        <taxon>Araneoidea</taxon>
        <taxon>Araneidae</taxon>
        <taxon>Araneus</taxon>
    </lineage>
</organism>
<protein>
    <submittedName>
        <fullName evidence="1">Uncharacterized protein</fullName>
    </submittedName>
</protein>
<name>A0A4Y2IJ96_ARAVE</name>
<accession>A0A4Y2IJ96</accession>
<dbReference type="Proteomes" id="UP000499080">
    <property type="component" value="Unassembled WGS sequence"/>
</dbReference>